<dbReference type="NCBIfam" id="TIGR02807">
    <property type="entry name" value="cas6_cmx6"/>
    <property type="match status" value="1"/>
</dbReference>
<proteinExistence type="predicted"/>
<gene>
    <name evidence="1" type="primary">cas6</name>
    <name evidence="1" type="ORF">V5E97_03715</name>
</gene>
<sequence length="209" mass="23021">MPIIDLNFSIIGTTIPLDHGYSLFSALCRVVPQLHGDTRIGVHPIRGRQAAPGVLSLIDSSRIRLRLPSEEIAPYIAVAGTELELDGHRLQVGIPRVECLTPAPSLGSRLVTFRGVIDPTLFEANIRRHLEKRKISGEPSLVAATRAPWTGQPMRRVLKVKDKRVIGYSLRIHGLKSEDSISLQEEGLGGRRRMGCGVFQPVSRPENCL</sequence>
<accession>A0AAU7CJE1</accession>
<organism evidence="1">
    <name type="scientific">Singulisphaera sp. Ch08</name>
    <dbReference type="NCBI Taxonomy" id="3120278"/>
    <lineage>
        <taxon>Bacteria</taxon>
        <taxon>Pseudomonadati</taxon>
        <taxon>Planctomycetota</taxon>
        <taxon>Planctomycetia</taxon>
        <taxon>Isosphaerales</taxon>
        <taxon>Isosphaeraceae</taxon>
        <taxon>Singulisphaera</taxon>
    </lineage>
</organism>
<reference evidence="1" key="1">
    <citation type="submission" date="2024-05" db="EMBL/GenBank/DDBJ databases">
        <title>Planctomycetes of the genus Singulisphaera possess chitinolytic capabilities.</title>
        <authorList>
            <person name="Ivanova A."/>
        </authorList>
    </citation>
    <scope>NUCLEOTIDE SEQUENCE</scope>
    <source>
        <strain evidence="1">Ch08T</strain>
    </source>
</reference>
<dbReference type="InterPro" id="IPR014174">
    <property type="entry name" value="CRISPR-assoc_prot_Cas6/Cmx6"/>
</dbReference>
<dbReference type="Pfam" id="PF09559">
    <property type="entry name" value="Cas6"/>
    <property type="match status" value="1"/>
</dbReference>
<protein>
    <submittedName>
        <fullName evidence="1">Type I-MYXAN CRISPR-associated protein Cas6/Cmx6</fullName>
    </submittedName>
</protein>
<name>A0AAU7CJE1_9BACT</name>
<dbReference type="AlphaFoldDB" id="A0AAU7CJE1"/>
<dbReference type="EMBL" id="CP155447">
    <property type="protein sequence ID" value="XBH05139.1"/>
    <property type="molecule type" value="Genomic_DNA"/>
</dbReference>
<dbReference type="RefSeq" id="WP_406697940.1">
    <property type="nucleotide sequence ID" value="NZ_CP155447.1"/>
</dbReference>
<evidence type="ECO:0000313" key="1">
    <source>
        <dbReference type="EMBL" id="XBH05139.1"/>
    </source>
</evidence>